<comment type="caution">
    <text evidence="2">The sequence shown here is derived from an EMBL/GenBank/DDBJ whole genome shotgun (WGS) entry which is preliminary data.</text>
</comment>
<evidence type="ECO:0000313" key="2">
    <source>
        <dbReference type="EMBL" id="MFD2590679.1"/>
    </source>
</evidence>
<dbReference type="RefSeq" id="WP_176028595.1">
    <property type="nucleotide sequence ID" value="NZ_JBHSJV010000001.1"/>
</dbReference>
<gene>
    <name evidence="2" type="ORF">ACFSTE_07520</name>
</gene>
<accession>A0ABW5N922</accession>
<proteinExistence type="predicted"/>
<dbReference type="Pfam" id="PF13568">
    <property type="entry name" value="OMP_b-brl_2"/>
    <property type="match status" value="1"/>
</dbReference>
<keyword evidence="3" id="KW-1185">Reference proteome</keyword>
<organism evidence="2 3">
    <name type="scientific">Aquimarina hainanensis</name>
    <dbReference type="NCBI Taxonomy" id="1578017"/>
    <lineage>
        <taxon>Bacteria</taxon>
        <taxon>Pseudomonadati</taxon>
        <taxon>Bacteroidota</taxon>
        <taxon>Flavobacteriia</taxon>
        <taxon>Flavobacteriales</taxon>
        <taxon>Flavobacteriaceae</taxon>
        <taxon>Aquimarina</taxon>
    </lineage>
</organism>
<reference evidence="3" key="1">
    <citation type="journal article" date="2019" name="Int. J. Syst. Evol. Microbiol.">
        <title>The Global Catalogue of Microorganisms (GCM) 10K type strain sequencing project: providing services to taxonomists for standard genome sequencing and annotation.</title>
        <authorList>
            <consortium name="The Broad Institute Genomics Platform"/>
            <consortium name="The Broad Institute Genome Sequencing Center for Infectious Disease"/>
            <person name="Wu L."/>
            <person name="Ma J."/>
        </authorList>
    </citation>
    <scope>NUCLEOTIDE SEQUENCE [LARGE SCALE GENOMIC DNA]</scope>
    <source>
        <strain evidence="3">KCTC 42423</strain>
    </source>
</reference>
<protein>
    <submittedName>
        <fullName evidence="2">Porin family protein</fullName>
    </submittedName>
</protein>
<evidence type="ECO:0000313" key="3">
    <source>
        <dbReference type="Proteomes" id="UP001597459"/>
    </source>
</evidence>
<name>A0ABW5N922_9FLAO</name>
<dbReference type="InterPro" id="IPR025665">
    <property type="entry name" value="Beta-barrel_OMP_2"/>
</dbReference>
<feature type="domain" description="Outer membrane protein beta-barrel" evidence="1">
    <location>
        <begin position="34"/>
        <end position="209"/>
    </location>
</feature>
<sequence>MRYSLLFFGILCCWEAAFGQLDTIQEESIVLDSLYREDQFYVGATMNLLFNTPDGIEQSGFSGGLHLGYMRDMPVNKKRNVAIALGLGYSFNTYNQNLYIGEETTAEKTIFSSLSGVRYGSNRFVTHLVEAPLEFRWRTSTAASHKFYRIYTGIRMGYLYHFTSRYENNGSIVKQNKVEEVNPWRIGTSFAFGWNTFNFYVYYSLNPLFKNAVMDDGQSLEMNTCKIGLMFYIL</sequence>
<evidence type="ECO:0000259" key="1">
    <source>
        <dbReference type="Pfam" id="PF13568"/>
    </source>
</evidence>
<dbReference type="EMBL" id="JBHULX010000004">
    <property type="protein sequence ID" value="MFD2590679.1"/>
    <property type="molecule type" value="Genomic_DNA"/>
</dbReference>
<dbReference type="Proteomes" id="UP001597459">
    <property type="component" value="Unassembled WGS sequence"/>
</dbReference>